<sequence length="267" mass="28439">MGTTGVIFGAIAIAWLAYLVPHFVRKRDDEAVVDADDPAERFAQSMRVVQHGTAPLLDQDLSEIGTYEVSTPLTRRAAVADLRRLDTVAALRRRRVLLGLLAALSLVVGLAGAQVLPWWTTAIPGGLLALFFAVSRFSVIAMRRSLDARYTDIMRGGDEVTVFINRAKIKKDTKAADKAVEEAPAESEAKPVAGALWDPVPITVPTYVSKPLAPRTVRTIDLSGPAATFAAAVQHPVIADARPAAAPPTAGELAEESAADERRAASA</sequence>
<proteinExistence type="predicted"/>
<reference evidence="3 4" key="1">
    <citation type="submission" date="2011-05" db="EMBL/GenBank/DDBJ databases">
        <title>Whole genome sequence of Microlunatus phosphovorus NM-1.</title>
        <authorList>
            <person name="Hosoyama A."/>
            <person name="Sasaki K."/>
            <person name="Harada T."/>
            <person name="Igarashi R."/>
            <person name="Kawakoshi A."/>
            <person name="Sasagawa M."/>
            <person name="Fukada J."/>
            <person name="Nakamura S."/>
            <person name="Katano Y."/>
            <person name="Hanada S."/>
            <person name="Kamagata Y."/>
            <person name="Nakamura N."/>
            <person name="Yamazaki S."/>
            <person name="Fujita N."/>
        </authorList>
    </citation>
    <scope>NUCLEOTIDE SEQUENCE [LARGE SCALE GENOMIC DNA]</scope>
    <source>
        <strain evidence="4">ATCC 700054 / DSM 10555 / JCM 9379 / NBRC 101784 / NCIMB 13414 / VKM Ac-1990 / NM-1</strain>
    </source>
</reference>
<evidence type="ECO:0000313" key="3">
    <source>
        <dbReference type="EMBL" id="BAK37580.1"/>
    </source>
</evidence>
<dbReference type="eggNOG" id="ENOG5033M63">
    <property type="taxonomic scope" value="Bacteria"/>
</dbReference>
<feature type="transmembrane region" description="Helical" evidence="2">
    <location>
        <begin position="122"/>
        <end position="142"/>
    </location>
</feature>
<keyword evidence="2" id="KW-0812">Transmembrane</keyword>
<gene>
    <name evidence="3" type="ordered locus">MLP_45660</name>
</gene>
<accession>F5XE32</accession>
<dbReference type="HOGENOM" id="CLU_1041368_0_0_11"/>
<feature type="compositionally biased region" description="Low complexity" evidence="1">
    <location>
        <begin position="241"/>
        <end position="250"/>
    </location>
</feature>
<dbReference type="STRING" id="1032480.MLP_45660"/>
<keyword evidence="2" id="KW-0472">Membrane</keyword>
<protein>
    <submittedName>
        <fullName evidence="3">Uncharacterized protein</fullName>
    </submittedName>
</protein>
<evidence type="ECO:0000256" key="1">
    <source>
        <dbReference type="SAM" id="MobiDB-lite"/>
    </source>
</evidence>
<evidence type="ECO:0000256" key="2">
    <source>
        <dbReference type="SAM" id="Phobius"/>
    </source>
</evidence>
<feature type="region of interest" description="Disordered" evidence="1">
    <location>
        <begin position="241"/>
        <end position="267"/>
    </location>
</feature>
<dbReference type="Proteomes" id="UP000007947">
    <property type="component" value="Chromosome"/>
</dbReference>
<name>F5XE32_MICPN</name>
<dbReference type="KEGG" id="mph:MLP_45660"/>
<dbReference type="OrthoDB" id="3218604at2"/>
<keyword evidence="4" id="KW-1185">Reference proteome</keyword>
<dbReference type="AlphaFoldDB" id="F5XE32"/>
<keyword evidence="2" id="KW-1133">Transmembrane helix</keyword>
<evidence type="ECO:0000313" key="4">
    <source>
        <dbReference type="Proteomes" id="UP000007947"/>
    </source>
</evidence>
<organism evidence="3 4">
    <name type="scientific">Microlunatus phosphovorus (strain ATCC 700054 / DSM 10555 / JCM 9379 / NBRC 101784 / NCIMB 13414 / VKM Ac-1990 / NM-1)</name>
    <dbReference type="NCBI Taxonomy" id="1032480"/>
    <lineage>
        <taxon>Bacteria</taxon>
        <taxon>Bacillati</taxon>
        <taxon>Actinomycetota</taxon>
        <taxon>Actinomycetes</taxon>
        <taxon>Propionibacteriales</taxon>
        <taxon>Propionibacteriaceae</taxon>
        <taxon>Microlunatus</taxon>
    </lineage>
</organism>
<feature type="transmembrane region" description="Helical" evidence="2">
    <location>
        <begin position="96"/>
        <end position="116"/>
    </location>
</feature>
<feature type="transmembrane region" description="Helical" evidence="2">
    <location>
        <begin position="6"/>
        <end position="24"/>
    </location>
</feature>
<dbReference type="EMBL" id="AP012204">
    <property type="protein sequence ID" value="BAK37580.1"/>
    <property type="molecule type" value="Genomic_DNA"/>
</dbReference>
<dbReference type="RefSeq" id="WP_013865413.1">
    <property type="nucleotide sequence ID" value="NC_015635.1"/>
</dbReference>